<evidence type="ECO:0000256" key="1">
    <source>
        <dbReference type="SAM" id="Phobius"/>
    </source>
</evidence>
<name>A0ABR9VR42_9SYNC</name>
<comment type="caution">
    <text evidence="2">The sequence shown here is derived from an EMBL/GenBank/DDBJ whole genome shotgun (WGS) entry which is preliminary data.</text>
</comment>
<keyword evidence="3" id="KW-1185">Reference proteome</keyword>
<feature type="transmembrane region" description="Helical" evidence="1">
    <location>
        <begin position="63"/>
        <end position="82"/>
    </location>
</feature>
<gene>
    <name evidence="2" type="ORF">IQ217_05790</name>
</gene>
<evidence type="ECO:0000313" key="2">
    <source>
        <dbReference type="EMBL" id="MBE9253383.1"/>
    </source>
</evidence>
<keyword evidence="1" id="KW-1133">Transmembrane helix</keyword>
<dbReference type="Proteomes" id="UP000658720">
    <property type="component" value="Unassembled WGS sequence"/>
</dbReference>
<keyword evidence="1" id="KW-0812">Transmembrane</keyword>
<sequence length="109" mass="12364">MENPLHKVETAISNQVNETVRQTTDKFYGQLEKIVHKELTSDHLERIIADAVAQTLRKLAWQYWYLLIGAACGLLVIQALLLRMVLKDTHSCVESAPRSTPPSLNVPQR</sequence>
<reference evidence="2 3" key="1">
    <citation type="submission" date="2020-10" db="EMBL/GenBank/DDBJ databases">
        <authorList>
            <person name="Castelo-Branco R."/>
            <person name="Eusebio N."/>
            <person name="Adriana R."/>
            <person name="Vieira A."/>
            <person name="Brugerolle De Fraissinette N."/>
            <person name="Rezende De Castro R."/>
            <person name="Schneider M.P."/>
            <person name="Vasconcelos V."/>
            <person name="Leao P.N."/>
        </authorList>
    </citation>
    <scope>NUCLEOTIDE SEQUENCE [LARGE SCALE GENOMIC DNA]</scope>
    <source>
        <strain evidence="2 3">LEGE 00031</strain>
    </source>
</reference>
<protein>
    <submittedName>
        <fullName evidence="2">Uncharacterized protein</fullName>
    </submittedName>
</protein>
<keyword evidence="1" id="KW-0472">Membrane</keyword>
<dbReference type="EMBL" id="JADEVV010000012">
    <property type="protein sequence ID" value="MBE9253383.1"/>
    <property type="molecule type" value="Genomic_DNA"/>
</dbReference>
<proteinExistence type="predicted"/>
<organism evidence="2 3">
    <name type="scientific">Synechocystis salina LEGE 00031</name>
    <dbReference type="NCBI Taxonomy" id="1828736"/>
    <lineage>
        <taxon>Bacteria</taxon>
        <taxon>Bacillati</taxon>
        <taxon>Cyanobacteriota</taxon>
        <taxon>Cyanophyceae</taxon>
        <taxon>Synechococcales</taxon>
        <taxon>Merismopediaceae</taxon>
        <taxon>Synechocystis</taxon>
    </lineage>
</organism>
<evidence type="ECO:0000313" key="3">
    <source>
        <dbReference type="Proteomes" id="UP000658720"/>
    </source>
</evidence>
<dbReference type="RefSeq" id="WP_194019248.1">
    <property type="nucleotide sequence ID" value="NZ_JADEVV010000012.1"/>
</dbReference>
<accession>A0ABR9VR42</accession>